<dbReference type="GO" id="GO:0008615">
    <property type="term" value="P:pyridoxine biosynthetic process"/>
    <property type="evidence" value="ECO:0007669"/>
    <property type="project" value="UniProtKB-UniRule"/>
</dbReference>
<dbReference type="EMBL" id="CP013110">
    <property type="protein sequence ID" value="APG95225.1"/>
    <property type="molecule type" value="Genomic_DNA"/>
</dbReference>
<dbReference type="PANTHER" id="PTHR10851:SF0">
    <property type="entry name" value="PYRIDOXINE-5'-PHOSPHATE OXIDASE"/>
    <property type="match status" value="1"/>
</dbReference>
<feature type="binding site" evidence="6 7">
    <location>
        <position position="185"/>
    </location>
    <ligand>
        <name>FMN</name>
        <dbReference type="ChEBI" id="CHEBI:58210"/>
    </ligand>
</feature>
<evidence type="ECO:0000256" key="2">
    <source>
        <dbReference type="ARBA" id="ARBA00022630"/>
    </source>
</evidence>
<name>A0A1L3LYN9_9HYPH</name>
<feature type="domain" description="Pyridoxamine 5'-phosphate oxidase N-terminal" evidence="8">
    <location>
        <begin position="36"/>
        <end position="151"/>
    </location>
</feature>
<evidence type="ECO:0000256" key="4">
    <source>
        <dbReference type="ARBA" id="ARBA00023002"/>
    </source>
</evidence>
<feature type="binding site" evidence="6 7">
    <location>
        <begin position="140"/>
        <end position="141"/>
    </location>
    <ligand>
        <name>FMN</name>
        <dbReference type="ChEBI" id="CHEBI:58210"/>
    </ligand>
</feature>
<proteinExistence type="inferred from homology"/>
<evidence type="ECO:0000256" key="3">
    <source>
        <dbReference type="ARBA" id="ARBA00022643"/>
    </source>
</evidence>
<evidence type="ECO:0000259" key="9">
    <source>
        <dbReference type="Pfam" id="PF10590"/>
    </source>
</evidence>
<evidence type="ECO:0000256" key="5">
    <source>
        <dbReference type="ARBA" id="ARBA00023096"/>
    </source>
</evidence>
<comment type="subunit">
    <text evidence="6">Homodimer.</text>
</comment>
<comment type="caution">
    <text evidence="6">Lacks conserved residue(s) required for the propagation of feature annotation.</text>
</comment>
<dbReference type="GO" id="GO:0004733">
    <property type="term" value="F:pyridoxamine phosphate oxidase activity"/>
    <property type="evidence" value="ECO:0007669"/>
    <property type="project" value="UniProtKB-UniRule"/>
</dbReference>
<protein>
    <recommendedName>
        <fullName evidence="6">Pyridoxine/pyridoxamine 5'-phosphate oxidase</fullName>
        <ecNumber evidence="6">1.4.3.5</ecNumber>
    </recommendedName>
    <alternativeName>
        <fullName evidence="6">PNP/PMP oxidase</fullName>
        <shortName evidence="6">PNPOx</shortName>
    </alternativeName>
    <alternativeName>
        <fullName evidence="6">Pyridoxal 5'-phosphate synthase</fullName>
    </alternativeName>
</protein>
<keyword evidence="4 6" id="KW-0560">Oxidoreductase</keyword>
<organism evidence="10 11">
    <name type="scientific">Sinorhizobium americanum</name>
    <dbReference type="NCBI Taxonomy" id="194963"/>
    <lineage>
        <taxon>Bacteria</taxon>
        <taxon>Pseudomonadati</taxon>
        <taxon>Pseudomonadota</taxon>
        <taxon>Alphaproteobacteria</taxon>
        <taxon>Hyphomicrobiales</taxon>
        <taxon>Rhizobiaceae</taxon>
        <taxon>Sinorhizobium/Ensifer group</taxon>
        <taxon>Sinorhizobium</taxon>
    </lineage>
</organism>
<keyword evidence="2 6" id="KW-0285">Flavoprotein</keyword>
<dbReference type="InterPro" id="IPR011576">
    <property type="entry name" value="Pyridox_Oxase_N"/>
</dbReference>
<feature type="binding site" evidence="6">
    <location>
        <begin position="191"/>
        <end position="193"/>
    </location>
    <ligand>
        <name>substrate</name>
    </ligand>
</feature>
<comment type="catalytic activity">
    <reaction evidence="6">
        <text>pyridoxine 5'-phosphate + O2 = pyridoxal 5'-phosphate + H2O2</text>
        <dbReference type="Rhea" id="RHEA:15149"/>
        <dbReference type="ChEBI" id="CHEBI:15379"/>
        <dbReference type="ChEBI" id="CHEBI:16240"/>
        <dbReference type="ChEBI" id="CHEBI:58589"/>
        <dbReference type="ChEBI" id="CHEBI:597326"/>
        <dbReference type="EC" id="1.4.3.5"/>
    </reaction>
</comment>
<dbReference type="SUPFAM" id="SSF50475">
    <property type="entry name" value="FMN-binding split barrel"/>
    <property type="match status" value="1"/>
</dbReference>
<keyword evidence="10" id="KW-0614">Plasmid</keyword>
<feature type="binding site" evidence="6">
    <location>
        <begin position="76"/>
        <end position="77"/>
    </location>
    <ligand>
        <name>FMN</name>
        <dbReference type="ChEBI" id="CHEBI:58210"/>
    </ligand>
</feature>
<gene>
    <name evidence="6" type="primary">pdxH</name>
    <name evidence="10" type="ORF">SAMCFNEI73_pC1521</name>
</gene>
<evidence type="ECO:0000313" key="10">
    <source>
        <dbReference type="EMBL" id="APG95225.1"/>
    </source>
</evidence>
<reference evidence="10 11" key="1">
    <citation type="submission" date="2015-10" db="EMBL/GenBank/DDBJ databases">
        <title>Genomic differences between typical nodule nitrogen-fixing rhizobial strains and those coming from bean seeds.</title>
        <authorList>
            <person name="Peralta H."/>
            <person name="Aguilar-Vera A."/>
            <person name="Diaz R."/>
            <person name="Mora Y."/>
            <person name="Martinez-Batallar G."/>
            <person name="Salazar E."/>
            <person name="Vargas-Lagunas C."/>
            <person name="Encarnacion S."/>
            <person name="Girard L."/>
            <person name="Mora J."/>
        </authorList>
    </citation>
    <scope>NUCLEOTIDE SEQUENCE [LARGE SCALE GENOMIC DNA]</scope>
    <source>
        <strain evidence="10 11">CFNEI 73</strain>
        <plasmid evidence="10 11">C</plasmid>
    </source>
</reference>
<dbReference type="PANTHER" id="PTHR10851">
    <property type="entry name" value="PYRIDOXINE-5-PHOSPHATE OXIDASE"/>
    <property type="match status" value="1"/>
</dbReference>
<sequence length="214" mass="23960">MNSYEAEMGLSWRAFFDALRSSADPFVLSGSWLAEAKKTEPDDANAMALATVGTHGLPHVRMILLSSYGADGLVFFSHLDSAKGADLALTPKAAAVFYWKSLRRQVRLRGPVERVEEARADSYFASIPQASKLAAWASKQSSSLQDRATLINAMSELESRYASRDLPRPSHWGGYRIIPLHTEFWINQPSRLHERLLFERTSSRAAWSQSQLFP</sequence>
<dbReference type="InterPro" id="IPR019576">
    <property type="entry name" value="Pyridoxamine_oxidase_dimer_C"/>
</dbReference>
<dbReference type="UniPathway" id="UPA01068">
    <property type="reaction ID" value="UER00304"/>
</dbReference>
<dbReference type="InterPro" id="IPR012349">
    <property type="entry name" value="Split_barrel_FMN-bd"/>
</dbReference>
<feature type="binding site" evidence="6 7">
    <location>
        <position position="105"/>
    </location>
    <ligand>
        <name>FMN</name>
        <dbReference type="ChEBI" id="CHEBI:58210"/>
    </ligand>
</feature>
<dbReference type="HAMAP" id="MF_01629">
    <property type="entry name" value="PdxH"/>
    <property type="match status" value="1"/>
</dbReference>
<comment type="pathway">
    <text evidence="6">Cofactor metabolism; pyridoxal 5'-phosphate salvage; pyridoxal 5'-phosphate from pyridoxamine 5'-phosphate: step 1/1.</text>
</comment>
<dbReference type="GO" id="GO:0010181">
    <property type="term" value="F:FMN binding"/>
    <property type="evidence" value="ECO:0007669"/>
    <property type="project" value="UniProtKB-UniRule"/>
</dbReference>
<evidence type="ECO:0000256" key="1">
    <source>
        <dbReference type="ARBA" id="ARBA00007301"/>
    </source>
</evidence>
<geneLocation type="plasmid" evidence="10 11">
    <name>C</name>
</geneLocation>
<evidence type="ECO:0000256" key="7">
    <source>
        <dbReference type="PIRSR" id="PIRSR000190-2"/>
    </source>
</evidence>
<dbReference type="InterPro" id="IPR000659">
    <property type="entry name" value="Pyridox_Oxase"/>
</dbReference>
<dbReference type="AlphaFoldDB" id="A0A1L3LYN9"/>
<feature type="binding site" evidence="6">
    <location>
        <position position="131"/>
    </location>
    <ligand>
        <name>substrate</name>
    </ligand>
</feature>
<keyword evidence="5 6" id="KW-0664">Pyridoxine biosynthesis</keyword>
<feature type="binding site" evidence="6">
    <location>
        <position position="123"/>
    </location>
    <ligand>
        <name>substrate</name>
    </ligand>
</feature>
<accession>A0A1L3LYN9</accession>
<comment type="function">
    <text evidence="6">Catalyzes the oxidation of either pyridoxine 5'-phosphate (PNP) or pyridoxamine 5'-phosphate (PMP) into pyridoxal 5'-phosphate (PLP).</text>
</comment>
<dbReference type="NCBIfam" id="NF004231">
    <property type="entry name" value="PRK05679.1"/>
    <property type="match status" value="1"/>
</dbReference>
<dbReference type="NCBIfam" id="TIGR00558">
    <property type="entry name" value="pdxH"/>
    <property type="match status" value="1"/>
</dbReference>
<keyword evidence="3 6" id="KW-0288">FMN</keyword>
<evidence type="ECO:0000313" key="11">
    <source>
        <dbReference type="Proteomes" id="UP000182306"/>
    </source>
</evidence>
<dbReference type="KEGG" id="same:SAMCFNEI73_pC1521"/>
<comment type="pathway">
    <text evidence="6">Cofactor metabolism; pyridoxal 5'-phosphate salvage; pyridoxal 5'-phosphate from pyridoxine 5'-phosphate: step 1/1.</text>
</comment>
<dbReference type="EC" id="1.4.3.5" evidence="6"/>
<dbReference type="PIRSF" id="PIRSF000190">
    <property type="entry name" value="Pyd_amn-ph_oxd"/>
    <property type="match status" value="1"/>
</dbReference>
<dbReference type="Pfam" id="PF10590">
    <property type="entry name" value="PNP_phzG_C"/>
    <property type="match status" value="1"/>
</dbReference>
<evidence type="ECO:0000256" key="6">
    <source>
        <dbReference type="HAMAP-Rule" id="MF_01629"/>
    </source>
</evidence>
<feature type="binding site" evidence="6 7">
    <location>
        <position position="83"/>
    </location>
    <ligand>
        <name>FMN</name>
        <dbReference type="ChEBI" id="CHEBI:58210"/>
    </ligand>
</feature>
<dbReference type="Pfam" id="PF01243">
    <property type="entry name" value="PNPOx_N"/>
    <property type="match status" value="1"/>
</dbReference>
<comment type="similarity">
    <text evidence="1 6">Belongs to the pyridoxamine 5'-phosphate oxidase family.</text>
</comment>
<comment type="cofactor">
    <cofactor evidence="6 7">
        <name>FMN</name>
        <dbReference type="ChEBI" id="CHEBI:58210"/>
    </cofactor>
    <text evidence="6 7">Binds 1 FMN per subunit.</text>
</comment>
<evidence type="ECO:0000259" key="8">
    <source>
        <dbReference type="Pfam" id="PF01243"/>
    </source>
</evidence>
<dbReference type="RefSeq" id="WP_412458402.1">
    <property type="nucleotide sequence ID" value="NZ_CP013110.1"/>
</dbReference>
<comment type="catalytic activity">
    <reaction evidence="6">
        <text>pyridoxamine 5'-phosphate + O2 + H2O = pyridoxal 5'-phosphate + H2O2 + NH4(+)</text>
        <dbReference type="Rhea" id="RHEA:15817"/>
        <dbReference type="ChEBI" id="CHEBI:15377"/>
        <dbReference type="ChEBI" id="CHEBI:15379"/>
        <dbReference type="ChEBI" id="CHEBI:16240"/>
        <dbReference type="ChEBI" id="CHEBI:28938"/>
        <dbReference type="ChEBI" id="CHEBI:58451"/>
        <dbReference type="ChEBI" id="CHEBI:597326"/>
        <dbReference type="EC" id="1.4.3.5"/>
    </reaction>
</comment>
<feature type="domain" description="Pyridoxine 5'-phosphate oxidase dimerisation C-terminal" evidence="9">
    <location>
        <begin position="172"/>
        <end position="214"/>
    </location>
</feature>
<dbReference type="Gene3D" id="2.30.110.10">
    <property type="entry name" value="Electron Transport, Fmn-binding Protein, Chain A"/>
    <property type="match status" value="1"/>
</dbReference>
<dbReference type="Proteomes" id="UP000182306">
    <property type="component" value="Plasmid C"/>
</dbReference>
<keyword evidence="11" id="KW-1185">Reference proteome</keyword>
<feature type="binding site" evidence="6 7">
    <location>
        <position position="195"/>
    </location>
    <ligand>
        <name>FMN</name>
        <dbReference type="ChEBI" id="CHEBI:58210"/>
    </ligand>
</feature>